<organism evidence="2 3">
    <name type="scientific">Kluyveromyces lactis (strain ATCC 8585 / CBS 2359 / DSM 70799 / NBRC 1267 / NRRL Y-1140 / WM37)</name>
    <name type="common">Yeast</name>
    <name type="synonym">Candida sphaerica</name>
    <dbReference type="NCBI Taxonomy" id="284590"/>
    <lineage>
        <taxon>Eukaryota</taxon>
        <taxon>Fungi</taxon>
        <taxon>Dikarya</taxon>
        <taxon>Ascomycota</taxon>
        <taxon>Saccharomycotina</taxon>
        <taxon>Saccharomycetes</taxon>
        <taxon>Saccharomycetales</taxon>
        <taxon>Saccharomycetaceae</taxon>
        <taxon>Kluyveromyces</taxon>
    </lineage>
</organism>
<feature type="region of interest" description="Disordered" evidence="1">
    <location>
        <begin position="126"/>
        <end position="145"/>
    </location>
</feature>
<dbReference type="Proteomes" id="UP000000598">
    <property type="component" value="Chromosome E"/>
</dbReference>
<dbReference type="AlphaFoldDB" id="Q6CMS6"/>
<feature type="compositionally biased region" description="Polar residues" evidence="1">
    <location>
        <begin position="132"/>
        <end position="145"/>
    </location>
</feature>
<keyword evidence="3" id="KW-1185">Reference proteome</keyword>
<dbReference type="STRING" id="284590.Q6CMS6"/>
<dbReference type="Pfam" id="PF05841">
    <property type="entry name" value="Apc15p"/>
    <property type="match status" value="1"/>
</dbReference>
<dbReference type="GO" id="GO:0005680">
    <property type="term" value="C:anaphase-promoting complex"/>
    <property type="evidence" value="ECO:0007669"/>
    <property type="project" value="InterPro"/>
</dbReference>
<evidence type="ECO:0000313" key="2">
    <source>
        <dbReference type="EMBL" id="CAG99850.1"/>
    </source>
</evidence>
<protein>
    <submittedName>
        <fullName evidence="2">KLLA0E18019p</fullName>
    </submittedName>
</protein>
<dbReference type="PaxDb" id="284590-Q6CMS6"/>
<sequence length="271" mass="30431">MGLGEFMYGLDAFRQPSAPSDFNNIPLINNLRKELLQSKTSRKGKPVSWNIDKDTKRRIKPGKRLIPLAAYTCHSEKPLIANNDGDVSDSNTINILDKSTLLLIRSLGYSSLRPIGIDKTLKEIEKEKGSKQNKQQNEHNSGQEPILNAYQTSSSFIVSNHNHQHTEQSVLLTAQVGEQSEEEYDQSYDYDNEYAEVHEQGSMLDRTRGTFVEDSQLIDTSYTNRSRSRHSNVDALPFVNENEDSVHEQPSLTISDTLDSGAQGSRVSSLT</sequence>
<dbReference type="KEGG" id="kla:KLLA0_E18019g"/>
<reference evidence="2 3" key="1">
    <citation type="journal article" date="2004" name="Nature">
        <title>Genome evolution in yeasts.</title>
        <authorList>
            <consortium name="Genolevures"/>
            <person name="Dujon B."/>
            <person name="Sherman D."/>
            <person name="Fischer G."/>
            <person name="Durrens P."/>
            <person name="Casaregola S."/>
            <person name="Lafontaine I."/>
            <person name="de Montigny J."/>
            <person name="Marck C."/>
            <person name="Neuveglise C."/>
            <person name="Talla E."/>
            <person name="Goffard N."/>
            <person name="Frangeul L."/>
            <person name="Aigle M."/>
            <person name="Anthouard V."/>
            <person name="Babour A."/>
            <person name="Barbe V."/>
            <person name="Barnay S."/>
            <person name="Blanchin S."/>
            <person name="Beckerich J.M."/>
            <person name="Beyne E."/>
            <person name="Bleykasten C."/>
            <person name="Boisrame A."/>
            <person name="Boyer J."/>
            <person name="Cattolico L."/>
            <person name="Confanioleri F."/>
            <person name="de Daruvar A."/>
            <person name="Despons L."/>
            <person name="Fabre E."/>
            <person name="Fairhead C."/>
            <person name="Ferry-Dumazet H."/>
            <person name="Groppi A."/>
            <person name="Hantraye F."/>
            <person name="Hennequin C."/>
            <person name="Jauniaux N."/>
            <person name="Joyet P."/>
            <person name="Kachouri R."/>
            <person name="Kerrest A."/>
            <person name="Koszul R."/>
            <person name="Lemaire M."/>
            <person name="Lesur I."/>
            <person name="Ma L."/>
            <person name="Muller H."/>
            <person name="Nicaud J.M."/>
            <person name="Nikolski M."/>
            <person name="Oztas S."/>
            <person name="Ozier-Kalogeropoulos O."/>
            <person name="Pellenz S."/>
            <person name="Potier S."/>
            <person name="Richard G.F."/>
            <person name="Straub M.L."/>
            <person name="Suleau A."/>
            <person name="Swennene D."/>
            <person name="Tekaia F."/>
            <person name="Wesolowski-Louvel M."/>
            <person name="Westhof E."/>
            <person name="Wirth B."/>
            <person name="Zeniou-Meyer M."/>
            <person name="Zivanovic I."/>
            <person name="Bolotin-Fukuhara M."/>
            <person name="Thierry A."/>
            <person name="Bouchier C."/>
            <person name="Caudron B."/>
            <person name="Scarpelli C."/>
            <person name="Gaillardin C."/>
            <person name="Weissenbach J."/>
            <person name="Wincker P."/>
            <person name="Souciet J.L."/>
        </authorList>
    </citation>
    <scope>NUCLEOTIDE SEQUENCE [LARGE SCALE GENOMIC DNA]</scope>
    <source>
        <strain evidence="3">ATCC 8585 / CBS 2359 / DSM 70799 / NBRC 1267 / NRRL Y-1140 / WM37</strain>
    </source>
</reference>
<evidence type="ECO:0000313" key="3">
    <source>
        <dbReference type="Proteomes" id="UP000000598"/>
    </source>
</evidence>
<proteinExistence type="predicted"/>
<evidence type="ECO:0000256" key="1">
    <source>
        <dbReference type="SAM" id="MobiDB-lite"/>
    </source>
</evidence>
<dbReference type="GO" id="GO:0031145">
    <property type="term" value="P:anaphase-promoting complex-dependent catabolic process"/>
    <property type="evidence" value="ECO:0007669"/>
    <property type="project" value="InterPro"/>
</dbReference>
<dbReference type="InParanoid" id="Q6CMS6"/>
<dbReference type="EMBL" id="CR382125">
    <property type="protein sequence ID" value="CAG99850.1"/>
    <property type="molecule type" value="Genomic_DNA"/>
</dbReference>
<accession>Q6CMS6</accession>
<dbReference type="HOGENOM" id="CLU_997574_0_0_1"/>
<gene>
    <name evidence="2" type="ORF">KLLA0_E18019g</name>
</gene>
<name>Q6CMS6_KLULA</name>
<dbReference type="InterPro" id="IPR008402">
    <property type="entry name" value="APC_su15/mnd2"/>
</dbReference>